<dbReference type="SMART" id="SM00862">
    <property type="entry name" value="Trans_reg_C"/>
    <property type="match status" value="1"/>
</dbReference>
<keyword evidence="1 3" id="KW-0238">DNA-binding</keyword>
<keyword evidence="4" id="KW-1133">Transmembrane helix</keyword>
<dbReference type="Pfam" id="PF13431">
    <property type="entry name" value="TPR_17"/>
    <property type="match status" value="1"/>
</dbReference>
<evidence type="ECO:0000256" key="4">
    <source>
        <dbReference type="SAM" id="Phobius"/>
    </source>
</evidence>
<dbReference type="SUPFAM" id="SSF48452">
    <property type="entry name" value="TPR-like"/>
    <property type="match status" value="2"/>
</dbReference>
<organism evidence="6 7">
    <name type="scientific">Thalassotalea fonticola</name>
    <dbReference type="NCBI Taxonomy" id="3065649"/>
    <lineage>
        <taxon>Bacteria</taxon>
        <taxon>Pseudomonadati</taxon>
        <taxon>Pseudomonadota</taxon>
        <taxon>Gammaproteobacteria</taxon>
        <taxon>Alteromonadales</taxon>
        <taxon>Colwelliaceae</taxon>
        <taxon>Thalassotalea</taxon>
    </lineage>
</organism>
<dbReference type="Gene3D" id="1.10.10.10">
    <property type="entry name" value="Winged helix-like DNA-binding domain superfamily/Winged helix DNA-binding domain"/>
    <property type="match status" value="1"/>
</dbReference>
<dbReference type="Gene3D" id="1.25.40.10">
    <property type="entry name" value="Tetratricopeptide repeat domain"/>
    <property type="match status" value="3"/>
</dbReference>
<dbReference type="Proteomes" id="UP001301442">
    <property type="component" value="Chromosome"/>
</dbReference>
<dbReference type="EMBL" id="CP136600">
    <property type="protein sequence ID" value="WOH37781.1"/>
    <property type="molecule type" value="Genomic_DNA"/>
</dbReference>
<reference evidence="6 7" key="1">
    <citation type="submission" date="2023-09" db="EMBL/GenBank/DDBJ databases">
        <authorList>
            <person name="Qi X."/>
        </authorList>
    </citation>
    <scope>NUCLEOTIDE SEQUENCE [LARGE SCALE GENOMIC DNA]</scope>
    <source>
        <strain evidence="6 7">S1-1</strain>
    </source>
</reference>
<evidence type="ECO:0000313" key="7">
    <source>
        <dbReference type="Proteomes" id="UP001301442"/>
    </source>
</evidence>
<evidence type="ECO:0000256" key="1">
    <source>
        <dbReference type="ARBA" id="ARBA00023125"/>
    </source>
</evidence>
<keyword evidence="7" id="KW-1185">Reference proteome</keyword>
<accession>A0ABZ0GPP0</accession>
<evidence type="ECO:0000259" key="5">
    <source>
        <dbReference type="PROSITE" id="PS51755"/>
    </source>
</evidence>
<keyword evidence="4" id="KW-0812">Transmembrane</keyword>
<dbReference type="PROSITE" id="PS50005">
    <property type="entry name" value="TPR"/>
    <property type="match status" value="3"/>
</dbReference>
<feature type="DNA-binding region" description="OmpR/PhoB-type" evidence="3">
    <location>
        <begin position="30"/>
        <end position="128"/>
    </location>
</feature>
<dbReference type="InterPro" id="IPR001867">
    <property type="entry name" value="OmpR/PhoB-type_DNA-bd"/>
</dbReference>
<feature type="transmembrane region" description="Helical" evidence="4">
    <location>
        <begin position="171"/>
        <end position="189"/>
    </location>
</feature>
<feature type="repeat" description="TPR" evidence="2">
    <location>
        <begin position="446"/>
        <end position="479"/>
    </location>
</feature>
<dbReference type="InterPro" id="IPR036388">
    <property type="entry name" value="WH-like_DNA-bd_sf"/>
</dbReference>
<dbReference type="SMART" id="SM00028">
    <property type="entry name" value="TPR"/>
    <property type="match status" value="6"/>
</dbReference>
<dbReference type="Pfam" id="PF13181">
    <property type="entry name" value="TPR_8"/>
    <property type="match status" value="2"/>
</dbReference>
<dbReference type="Pfam" id="PF00486">
    <property type="entry name" value="Trans_reg_C"/>
    <property type="match status" value="1"/>
</dbReference>
<dbReference type="PANTHER" id="PTHR12558">
    <property type="entry name" value="CELL DIVISION CYCLE 16,23,27"/>
    <property type="match status" value="1"/>
</dbReference>
<dbReference type="SUPFAM" id="SSF46894">
    <property type="entry name" value="C-terminal effector domain of the bipartite response regulators"/>
    <property type="match status" value="1"/>
</dbReference>
<protein>
    <submittedName>
        <fullName evidence="6">Winged helix-turn-helix domain-containing protein</fullName>
    </submittedName>
</protein>
<evidence type="ECO:0000313" key="6">
    <source>
        <dbReference type="EMBL" id="WOH37781.1"/>
    </source>
</evidence>
<feature type="repeat" description="TPR" evidence="2">
    <location>
        <begin position="548"/>
        <end position="581"/>
    </location>
</feature>
<proteinExistence type="predicted"/>
<name>A0ABZ0GPP0_9GAMM</name>
<feature type="repeat" description="TPR" evidence="2">
    <location>
        <begin position="480"/>
        <end position="513"/>
    </location>
</feature>
<dbReference type="PROSITE" id="PS51755">
    <property type="entry name" value="OMPR_PHOB"/>
    <property type="match status" value="1"/>
</dbReference>
<gene>
    <name evidence="6" type="ORF">RI844_00660</name>
</gene>
<keyword evidence="4" id="KW-0472">Membrane</keyword>
<evidence type="ECO:0000256" key="2">
    <source>
        <dbReference type="PROSITE-ProRule" id="PRU00339"/>
    </source>
</evidence>
<dbReference type="InterPro" id="IPR011990">
    <property type="entry name" value="TPR-like_helical_dom_sf"/>
</dbReference>
<sequence length="746" mass="84369">MPDKTILNKSTSTTGRTSTVEKFTVPKELHSGFSLADIIVEPDLGLIIRNSQPYHLAPKAMEILLFLAASNCEIVSREQILAFGWGDESASKTNITHIISEIRHALDDHKECPRFIQTIPRKGYRMMLPTLAKPSSGLFNFSDNNKSQSLKNTRWRLFNNANNNKFFGQQFLIYLIFAVIALVVVYYLSNHLTTYMEVETEQHKNSENTPQNQVVIDNAVAVLSFTAQNSTLSEHKLPVYAVSGLQEELINYLAQKSSFKVTSMRATNDLSKDASIDEIQARLGVRYILEGKARQEQSIIIVNTSLIDSVTGFQVWGVETSAQLTQVLSLYAELSRKVANALHLLIPGVDESYSNNQSSMPTNNFEAYDAYLQGKNEYRKTKSINSLITAENLFNMALKLDPEFINALAALCFTYLELYQLGKDPAHYIKGVEVCDLTASYQSQSVESYLSLGKLSMIRGKQQEAIKYLEQALVIDNQATVVITTLAEVYFDLEDNNKAEELYTQAIELEPTYWRNYYQFGVFLYYIGQYERAILQFNKVNSLNNNVANSYNALGGAYYLLMDWENASIAWSKALAIEPTALTYSNLATSLFFLKQFDNAAEIYLQGTKLTPNDNTIWANLGDSYKYSTIQNEHAPAAYNKALQLALKKELINPNDETNQSQIARYYSELKQCSVADSYVQTVLKKSPADPYIFYSLALVFLNCKRILEAENMIENAITLGYPKELLLVDPQFLVYKEQLSKLFNN</sequence>
<dbReference type="InterPro" id="IPR016032">
    <property type="entry name" value="Sig_transdc_resp-reg_C-effctor"/>
</dbReference>
<dbReference type="CDD" id="cd00383">
    <property type="entry name" value="trans_reg_C"/>
    <property type="match status" value="1"/>
</dbReference>
<evidence type="ECO:0000256" key="3">
    <source>
        <dbReference type="PROSITE-ProRule" id="PRU01091"/>
    </source>
</evidence>
<feature type="domain" description="OmpR/PhoB-type" evidence="5">
    <location>
        <begin position="30"/>
        <end position="128"/>
    </location>
</feature>
<keyword evidence="2" id="KW-0802">TPR repeat</keyword>
<dbReference type="PANTHER" id="PTHR12558:SF13">
    <property type="entry name" value="CELL DIVISION CYCLE PROTEIN 27 HOMOLOG"/>
    <property type="match status" value="1"/>
</dbReference>
<dbReference type="RefSeq" id="WP_348396559.1">
    <property type="nucleotide sequence ID" value="NZ_CP136600.1"/>
</dbReference>
<dbReference type="InterPro" id="IPR019734">
    <property type="entry name" value="TPR_rpt"/>
</dbReference>